<dbReference type="OrthoDB" id="2285533at2759"/>
<gene>
    <name evidence="4" type="ORF">CU097_010326</name>
</gene>
<dbReference type="InterPro" id="IPR004827">
    <property type="entry name" value="bZIP"/>
</dbReference>
<protein>
    <recommendedName>
        <fullName evidence="3">BZIP domain-containing protein</fullName>
    </recommendedName>
</protein>
<keyword evidence="5" id="KW-1185">Reference proteome</keyword>
<dbReference type="Gene3D" id="1.20.5.170">
    <property type="match status" value="1"/>
</dbReference>
<accession>A0A367K9S3</accession>
<evidence type="ECO:0000313" key="5">
    <source>
        <dbReference type="Proteomes" id="UP000252139"/>
    </source>
</evidence>
<sequence length="120" mass="14495">MDSVKEQKCVTGNRKERNRQSQAAFRFRRKKYIKELEESIMRMHNSTKRLNQELERTVHRAENAERRCLALYEELYSLRKLTNRLFEENKQLTQYCSSMTANPLFMSHNMVSNDHIGKFF</sequence>
<organism evidence="4 5">
    <name type="scientific">Rhizopus azygosporus</name>
    <name type="common">Rhizopus microsporus var. azygosporus</name>
    <dbReference type="NCBI Taxonomy" id="86630"/>
    <lineage>
        <taxon>Eukaryota</taxon>
        <taxon>Fungi</taxon>
        <taxon>Fungi incertae sedis</taxon>
        <taxon>Mucoromycota</taxon>
        <taxon>Mucoromycotina</taxon>
        <taxon>Mucoromycetes</taxon>
        <taxon>Mucorales</taxon>
        <taxon>Mucorineae</taxon>
        <taxon>Rhizopodaceae</taxon>
        <taxon>Rhizopus</taxon>
    </lineage>
</organism>
<comment type="caution">
    <text evidence="4">The sequence shown here is derived from an EMBL/GenBank/DDBJ whole genome shotgun (WGS) entry which is preliminary data.</text>
</comment>
<dbReference type="InterPro" id="IPR046347">
    <property type="entry name" value="bZIP_sf"/>
</dbReference>
<evidence type="ECO:0000256" key="2">
    <source>
        <dbReference type="SAM" id="MobiDB-lite"/>
    </source>
</evidence>
<dbReference type="CDD" id="cd14688">
    <property type="entry name" value="bZIP_YAP"/>
    <property type="match status" value="1"/>
</dbReference>
<dbReference type="EMBL" id="PJQL01000159">
    <property type="protein sequence ID" value="RCH98935.1"/>
    <property type="molecule type" value="Genomic_DNA"/>
</dbReference>
<dbReference type="GO" id="GO:0003700">
    <property type="term" value="F:DNA-binding transcription factor activity"/>
    <property type="evidence" value="ECO:0007669"/>
    <property type="project" value="InterPro"/>
</dbReference>
<dbReference type="PROSITE" id="PS00036">
    <property type="entry name" value="BZIP_BASIC"/>
    <property type="match status" value="1"/>
</dbReference>
<feature type="region of interest" description="Disordered" evidence="2">
    <location>
        <begin position="1"/>
        <end position="21"/>
    </location>
</feature>
<name>A0A367K9S3_RHIAZ</name>
<evidence type="ECO:0000256" key="1">
    <source>
        <dbReference type="SAM" id="Coils"/>
    </source>
</evidence>
<feature type="coiled-coil region" evidence="1">
    <location>
        <begin position="33"/>
        <end position="74"/>
    </location>
</feature>
<keyword evidence="1" id="KW-0175">Coiled coil</keyword>
<evidence type="ECO:0000259" key="3">
    <source>
        <dbReference type="PROSITE" id="PS00036"/>
    </source>
</evidence>
<dbReference type="SUPFAM" id="SSF57959">
    <property type="entry name" value="Leucine zipper domain"/>
    <property type="match status" value="1"/>
</dbReference>
<evidence type="ECO:0000313" key="4">
    <source>
        <dbReference type="EMBL" id="RCH98935.1"/>
    </source>
</evidence>
<dbReference type="SMART" id="SM00338">
    <property type="entry name" value="BRLZ"/>
    <property type="match status" value="1"/>
</dbReference>
<feature type="compositionally biased region" description="Basic and acidic residues" evidence="2">
    <location>
        <begin position="1"/>
        <end position="19"/>
    </location>
</feature>
<reference evidence="4 5" key="1">
    <citation type="journal article" date="2018" name="G3 (Bethesda)">
        <title>Phylogenetic and Phylogenomic Definition of Rhizopus Species.</title>
        <authorList>
            <person name="Gryganskyi A.P."/>
            <person name="Golan J."/>
            <person name="Dolatabadi S."/>
            <person name="Mondo S."/>
            <person name="Robb S."/>
            <person name="Idnurm A."/>
            <person name="Muszewska A."/>
            <person name="Steczkiewicz K."/>
            <person name="Masonjones S."/>
            <person name="Liao H.L."/>
            <person name="Gajdeczka M.T."/>
            <person name="Anike F."/>
            <person name="Vuek A."/>
            <person name="Anishchenko I.M."/>
            <person name="Voigt K."/>
            <person name="de Hoog G.S."/>
            <person name="Smith M.E."/>
            <person name="Heitman J."/>
            <person name="Vilgalys R."/>
            <person name="Stajich J.E."/>
        </authorList>
    </citation>
    <scope>NUCLEOTIDE SEQUENCE [LARGE SCALE GENOMIC DNA]</scope>
    <source>
        <strain evidence="4 5">CBS 357.93</strain>
    </source>
</reference>
<proteinExistence type="predicted"/>
<dbReference type="AlphaFoldDB" id="A0A367K9S3"/>
<feature type="domain" description="BZIP" evidence="3">
    <location>
        <begin position="14"/>
        <end position="28"/>
    </location>
</feature>
<dbReference type="Proteomes" id="UP000252139">
    <property type="component" value="Unassembled WGS sequence"/>
</dbReference>